<evidence type="ECO:0000259" key="3">
    <source>
        <dbReference type="Pfam" id="PF25372"/>
    </source>
</evidence>
<dbReference type="InterPro" id="IPR057207">
    <property type="entry name" value="FBXL15_LRR"/>
</dbReference>
<dbReference type="InterPro" id="IPR032675">
    <property type="entry name" value="LRR_dom_sf"/>
</dbReference>
<protein>
    <recommendedName>
        <fullName evidence="3">F-box/LRR-repeat protein 15-like leucin rich repeat domain-containing protein</fullName>
    </recommendedName>
</protein>
<dbReference type="GO" id="GO:0031146">
    <property type="term" value="P:SCF-dependent proteasomal ubiquitin-dependent protein catabolic process"/>
    <property type="evidence" value="ECO:0007669"/>
    <property type="project" value="TreeGrafter"/>
</dbReference>
<keyword evidence="5" id="KW-1185">Reference proteome</keyword>
<dbReference type="PANTHER" id="PTHR13318:SF190">
    <property type="entry name" value="PARTNER OF PAIRED, ISOFORM B"/>
    <property type="match status" value="1"/>
</dbReference>
<accession>A0A8S1ILL0</accession>
<evidence type="ECO:0000313" key="5">
    <source>
        <dbReference type="Proteomes" id="UP000708148"/>
    </source>
</evidence>
<dbReference type="Pfam" id="PF25372">
    <property type="entry name" value="DUF7885"/>
    <property type="match status" value="1"/>
</dbReference>
<dbReference type="Gene3D" id="3.80.10.10">
    <property type="entry name" value="Ribonuclease Inhibitor"/>
    <property type="match status" value="2"/>
</dbReference>
<feature type="compositionally biased region" description="Basic and acidic residues" evidence="2">
    <location>
        <begin position="9"/>
        <end position="23"/>
    </location>
</feature>
<dbReference type="InterPro" id="IPR006553">
    <property type="entry name" value="Leu-rich_rpt_Cys-con_subtyp"/>
</dbReference>
<dbReference type="GO" id="GO:0019005">
    <property type="term" value="C:SCF ubiquitin ligase complex"/>
    <property type="evidence" value="ECO:0007669"/>
    <property type="project" value="TreeGrafter"/>
</dbReference>
<sequence length="324" mass="35272">AMPPRRGRRDGPREHKPGADRLVARRSKTTKCAPPEQKVGREPALPVVGADYKSILLQRVNREPFPDWGHLPVDVLYGVKEALDGAAETTHEMRACRLVNRHWARWATEAATRFSPSVDFALIALTKLTGLTHVSFVDCGIADADLEAVGKLARLERLELHGCKRITDRGLGVLVPGARGLKALSLRDCWQVSDAGLSHVARIASLTTLDLHGCGRVTDVGLAHLTGLKDLRELKLGHCREVTDQGLAAVRRMTSLRRLDLVGCFRITSAGLEGAAKVGRLKVLGVCRCERGGLPAAHIHRLSELRATAGDAFVGKVDTRLSTW</sequence>
<evidence type="ECO:0000256" key="2">
    <source>
        <dbReference type="SAM" id="MobiDB-lite"/>
    </source>
</evidence>
<dbReference type="AlphaFoldDB" id="A0A8S1ILL0"/>
<reference evidence="4" key="1">
    <citation type="submission" date="2020-12" db="EMBL/GenBank/DDBJ databases">
        <authorList>
            <person name="Iha C."/>
        </authorList>
    </citation>
    <scope>NUCLEOTIDE SEQUENCE</scope>
</reference>
<gene>
    <name evidence="4" type="ORF">OSTQU699_LOCUS1073</name>
</gene>
<comment type="caution">
    <text evidence="4">The sequence shown here is derived from an EMBL/GenBank/DDBJ whole genome shotgun (WGS) entry which is preliminary data.</text>
</comment>
<dbReference type="OrthoDB" id="544129at2759"/>
<feature type="non-terminal residue" evidence="4">
    <location>
        <position position="1"/>
    </location>
</feature>
<feature type="domain" description="F-box/LRR-repeat protein 15-like leucin rich repeat" evidence="3">
    <location>
        <begin position="181"/>
        <end position="249"/>
    </location>
</feature>
<name>A0A8S1ILL0_9CHLO</name>
<organism evidence="4 5">
    <name type="scientific">Ostreobium quekettii</name>
    <dbReference type="NCBI Taxonomy" id="121088"/>
    <lineage>
        <taxon>Eukaryota</taxon>
        <taxon>Viridiplantae</taxon>
        <taxon>Chlorophyta</taxon>
        <taxon>core chlorophytes</taxon>
        <taxon>Ulvophyceae</taxon>
        <taxon>TCBD clade</taxon>
        <taxon>Bryopsidales</taxon>
        <taxon>Ostreobineae</taxon>
        <taxon>Ostreobiaceae</taxon>
        <taxon>Ostreobium</taxon>
    </lineage>
</organism>
<dbReference type="Proteomes" id="UP000708148">
    <property type="component" value="Unassembled WGS sequence"/>
</dbReference>
<dbReference type="PANTHER" id="PTHR13318">
    <property type="entry name" value="PARTNER OF PAIRED, ISOFORM B-RELATED"/>
    <property type="match status" value="1"/>
</dbReference>
<evidence type="ECO:0000313" key="4">
    <source>
        <dbReference type="EMBL" id="CAD7695712.1"/>
    </source>
</evidence>
<dbReference type="GO" id="GO:0005930">
    <property type="term" value="C:axoneme"/>
    <property type="evidence" value="ECO:0007669"/>
    <property type="project" value="UniProtKB-SubCell"/>
</dbReference>
<dbReference type="SUPFAM" id="SSF52047">
    <property type="entry name" value="RNI-like"/>
    <property type="match status" value="1"/>
</dbReference>
<dbReference type="EMBL" id="CAJHUC010000381">
    <property type="protein sequence ID" value="CAD7695712.1"/>
    <property type="molecule type" value="Genomic_DNA"/>
</dbReference>
<dbReference type="SMART" id="SM00367">
    <property type="entry name" value="LRR_CC"/>
    <property type="match status" value="5"/>
</dbReference>
<evidence type="ECO:0000256" key="1">
    <source>
        <dbReference type="ARBA" id="ARBA00004430"/>
    </source>
</evidence>
<proteinExistence type="predicted"/>
<comment type="subcellular location">
    <subcellularLocation>
        <location evidence="1">Cytoplasm</location>
        <location evidence="1">Cytoskeleton</location>
        <location evidence="1">Cilium axoneme</location>
    </subcellularLocation>
</comment>
<feature type="region of interest" description="Disordered" evidence="2">
    <location>
        <begin position="1"/>
        <end position="39"/>
    </location>
</feature>